<evidence type="ECO:0000313" key="1">
    <source>
        <dbReference type="EMBL" id="GBQ07942.1"/>
    </source>
</evidence>
<evidence type="ECO:0000313" key="2">
    <source>
        <dbReference type="Proteomes" id="UP001062901"/>
    </source>
</evidence>
<protein>
    <submittedName>
        <fullName evidence="1">Uncharacterized protein</fullName>
    </submittedName>
</protein>
<accession>A0ABQ0P0C0</accession>
<dbReference type="EMBL" id="BAQD01000052">
    <property type="protein sequence ID" value="GBQ07942.1"/>
    <property type="molecule type" value="Genomic_DNA"/>
</dbReference>
<comment type="caution">
    <text evidence="1">The sequence shown here is derived from an EMBL/GenBank/DDBJ whole genome shotgun (WGS) entry which is preliminary data.</text>
</comment>
<keyword evidence="2" id="KW-1185">Reference proteome</keyword>
<dbReference type="Proteomes" id="UP001062901">
    <property type="component" value="Unassembled WGS sequence"/>
</dbReference>
<gene>
    <name evidence="1" type="ORF">AA15669_1597</name>
</gene>
<organism evidence="1 2">
    <name type="scientific">Saccharibacter floricola DSM 15669</name>
    <dbReference type="NCBI Taxonomy" id="1123227"/>
    <lineage>
        <taxon>Bacteria</taxon>
        <taxon>Pseudomonadati</taxon>
        <taxon>Pseudomonadota</taxon>
        <taxon>Alphaproteobacteria</taxon>
        <taxon>Acetobacterales</taxon>
        <taxon>Acetobacteraceae</taxon>
        <taxon>Saccharibacter</taxon>
    </lineage>
</organism>
<name>A0ABQ0P0C0_9PROT</name>
<sequence length="161" mass="19353">MYYRKVEDVLKVSIEKERGLHDAFYKNIGGNSPFYLKEKTSVLNIYHLKRNYIDSSVSDFNFALSHGYVKFFYAQFFISKRKKLCYPLFNLMDILSRYPLRLYSDVFAPTEFATPDDWGRSYVWHPYNTEVIIGTYRKYPECVKDIMIEFDKESFQYPFKP</sequence>
<reference evidence="1" key="1">
    <citation type="submission" date="2013-04" db="EMBL/GenBank/DDBJ databases">
        <title>The genome sequencing project of 58 acetic acid bacteria.</title>
        <authorList>
            <person name="Okamoto-Kainuma A."/>
            <person name="Ishikawa M."/>
            <person name="Umino S."/>
            <person name="Koizumi Y."/>
            <person name="Shiwa Y."/>
            <person name="Yoshikawa H."/>
            <person name="Matsutani M."/>
            <person name="Matsushita K."/>
        </authorList>
    </citation>
    <scope>NUCLEOTIDE SEQUENCE</scope>
    <source>
        <strain evidence="1">DSM 15669</strain>
    </source>
</reference>
<proteinExistence type="predicted"/>